<evidence type="ECO:0000256" key="2">
    <source>
        <dbReference type="ARBA" id="ARBA00022729"/>
    </source>
</evidence>
<keyword evidence="1" id="KW-0813">Transport</keyword>
<protein>
    <recommendedName>
        <fullName evidence="6">ABC transporter substrate-binding protein</fullName>
    </recommendedName>
</protein>
<accession>A0A6G9CMU2</accession>
<evidence type="ECO:0000256" key="1">
    <source>
        <dbReference type="ARBA" id="ARBA00022448"/>
    </source>
</evidence>
<gene>
    <name evidence="4" type="ORF">G9444_1083</name>
</gene>
<organism evidence="4 5">
    <name type="scientific">Rhodococcus erythropolis</name>
    <name type="common">Arthrobacter picolinophilus</name>
    <dbReference type="NCBI Taxonomy" id="1833"/>
    <lineage>
        <taxon>Bacteria</taxon>
        <taxon>Bacillati</taxon>
        <taxon>Actinomycetota</taxon>
        <taxon>Actinomycetes</taxon>
        <taxon>Mycobacteriales</taxon>
        <taxon>Nocardiaceae</taxon>
        <taxon>Rhodococcus</taxon>
        <taxon>Rhodococcus erythropolis group</taxon>
    </lineage>
</organism>
<proteinExistence type="predicted"/>
<reference evidence="4 5" key="1">
    <citation type="submission" date="2020-03" db="EMBL/GenBank/DDBJ databases">
        <title>Screen low temperature-resistant strains for efficient degradation of petroleum hydrocarbons under the low temperature.</title>
        <authorList>
            <person name="Wang Y."/>
            <person name="Chen J."/>
        </authorList>
    </citation>
    <scope>NUCLEOTIDE SEQUENCE [LARGE SCALE GENOMIC DNA]</scope>
    <source>
        <strain evidence="4 5">KB1</strain>
    </source>
</reference>
<dbReference type="PANTHER" id="PTHR30532">
    <property type="entry name" value="IRON III DICITRATE-BINDING PERIPLASMIC PROTEIN"/>
    <property type="match status" value="1"/>
</dbReference>
<dbReference type="Gene3D" id="3.40.50.1980">
    <property type="entry name" value="Nitrogenase molybdenum iron protein domain"/>
    <property type="match status" value="2"/>
</dbReference>
<name>A0A6G9CMU2_RHOER</name>
<feature type="chain" id="PRO_5026069056" description="ABC transporter substrate-binding protein" evidence="3">
    <location>
        <begin position="30"/>
        <end position="330"/>
    </location>
</feature>
<dbReference type="PANTHER" id="PTHR30532:SF24">
    <property type="entry name" value="FERRIC ENTEROBACTIN-BINDING PERIPLASMIC PROTEIN FEPB"/>
    <property type="match status" value="1"/>
</dbReference>
<evidence type="ECO:0008006" key="6">
    <source>
        <dbReference type="Google" id="ProtNLM"/>
    </source>
</evidence>
<keyword evidence="2 3" id="KW-0732">Signal</keyword>
<evidence type="ECO:0000313" key="4">
    <source>
        <dbReference type="EMBL" id="QIP38327.1"/>
    </source>
</evidence>
<feature type="signal peptide" evidence="3">
    <location>
        <begin position="1"/>
        <end position="29"/>
    </location>
</feature>
<sequence>MIDFVAPRSKRGSRAIFMAVAVALSTALAACGTSTTDAKSDGDAWTYVDARGQQISLDKIPERIVATADTAPVLLEYGVVPVGIIGFSRLDEFTLNAFDFSGIAHVSETDTDISAEKLLAVDPDLVIDIWSSYNGGNFGSIWGDDIARVEEVAPIAGVEITDGAQAALDSFSSLVQGIGGTDTSPVYAAKREELSALGDRVRELATSRTNISVAYAIPLESSLDYAVPGWTPLGSILETMGVEFAKLDSEDGFWASASWEEPGVFPADLLLIPPTWSDAPELNSRTFTRLPAVVSGQVASVELRTGYSLTGITEQMRRFADVYEKSGKVT</sequence>
<dbReference type="InterPro" id="IPR051313">
    <property type="entry name" value="Bact_iron-sidero_bind"/>
</dbReference>
<evidence type="ECO:0000313" key="5">
    <source>
        <dbReference type="Proteomes" id="UP000502345"/>
    </source>
</evidence>
<dbReference type="Proteomes" id="UP000502345">
    <property type="component" value="Chromosome"/>
</dbReference>
<dbReference type="EMBL" id="CP050124">
    <property type="protein sequence ID" value="QIP38327.1"/>
    <property type="molecule type" value="Genomic_DNA"/>
</dbReference>
<evidence type="ECO:0000256" key="3">
    <source>
        <dbReference type="SAM" id="SignalP"/>
    </source>
</evidence>
<dbReference type="AlphaFoldDB" id="A0A6G9CMU2"/>
<dbReference type="SUPFAM" id="SSF53807">
    <property type="entry name" value="Helical backbone' metal receptor"/>
    <property type="match status" value="1"/>
</dbReference>
<dbReference type="GO" id="GO:0030288">
    <property type="term" value="C:outer membrane-bounded periplasmic space"/>
    <property type="evidence" value="ECO:0007669"/>
    <property type="project" value="TreeGrafter"/>
</dbReference>